<dbReference type="Proteomes" id="UP000054408">
    <property type="component" value="Unassembled WGS sequence"/>
</dbReference>
<evidence type="ECO:0000313" key="2">
    <source>
        <dbReference type="EMBL" id="KNC51572.1"/>
    </source>
</evidence>
<keyword evidence="3" id="KW-1185">Reference proteome</keyword>
<keyword evidence="1" id="KW-0472">Membrane</keyword>
<keyword evidence="1" id="KW-0812">Transmembrane</keyword>
<keyword evidence="1" id="KW-1133">Transmembrane helix</keyword>
<feature type="transmembrane region" description="Helical" evidence="1">
    <location>
        <begin position="473"/>
        <end position="499"/>
    </location>
</feature>
<dbReference type="OrthoDB" id="2018448at2759"/>
<name>A0A0L0DGY5_THETB</name>
<protein>
    <submittedName>
        <fullName evidence="2">Uncharacterized protein</fullName>
    </submittedName>
</protein>
<feature type="transmembrane region" description="Helical" evidence="1">
    <location>
        <begin position="511"/>
        <end position="532"/>
    </location>
</feature>
<evidence type="ECO:0000313" key="3">
    <source>
        <dbReference type="Proteomes" id="UP000054408"/>
    </source>
</evidence>
<feature type="transmembrane region" description="Helical" evidence="1">
    <location>
        <begin position="806"/>
        <end position="826"/>
    </location>
</feature>
<feature type="transmembrane region" description="Helical" evidence="1">
    <location>
        <begin position="699"/>
        <end position="727"/>
    </location>
</feature>
<feature type="transmembrane region" description="Helical" evidence="1">
    <location>
        <begin position="572"/>
        <end position="591"/>
    </location>
</feature>
<dbReference type="AlphaFoldDB" id="A0A0L0DGY5"/>
<gene>
    <name evidence="2" type="ORF">AMSG_07472</name>
</gene>
<dbReference type="EMBL" id="GL349468">
    <property type="protein sequence ID" value="KNC51572.1"/>
    <property type="molecule type" value="Genomic_DNA"/>
</dbReference>
<feature type="transmembrane region" description="Helical" evidence="1">
    <location>
        <begin position="739"/>
        <end position="758"/>
    </location>
</feature>
<feature type="transmembrane region" description="Helical" evidence="1">
    <location>
        <begin position="778"/>
        <end position="799"/>
    </location>
</feature>
<dbReference type="GeneID" id="25566388"/>
<feature type="transmembrane region" description="Helical" evidence="1">
    <location>
        <begin position="651"/>
        <end position="673"/>
    </location>
</feature>
<reference evidence="2 3" key="1">
    <citation type="submission" date="2010-05" db="EMBL/GenBank/DDBJ databases">
        <title>The Genome Sequence of Thecamonas trahens ATCC 50062.</title>
        <authorList>
            <consortium name="The Broad Institute Genome Sequencing Platform"/>
            <person name="Russ C."/>
            <person name="Cuomo C."/>
            <person name="Shea T."/>
            <person name="Young S.K."/>
            <person name="Zeng Q."/>
            <person name="Koehrsen M."/>
            <person name="Haas B."/>
            <person name="Borodovsky M."/>
            <person name="Guigo R."/>
            <person name="Alvarado L."/>
            <person name="Berlin A."/>
            <person name="Bochicchio J."/>
            <person name="Borenstein D."/>
            <person name="Chapman S."/>
            <person name="Chen Z."/>
            <person name="Freedman E."/>
            <person name="Gellesch M."/>
            <person name="Goldberg J."/>
            <person name="Griggs A."/>
            <person name="Gujja S."/>
            <person name="Heilman E."/>
            <person name="Heiman D."/>
            <person name="Hepburn T."/>
            <person name="Howarth C."/>
            <person name="Jen D."/>
            <person name="Larson L."/>
            <person name="Mehta T."/>
            <person name="Park D."/>
            <person name="Pearson M."/>
            <person name="Roberts A."/>
            <person name="Saif S."/>
            <person name="Shenoy N."/>
            <person name="Sisk P."/>
            <person name="Stolte C."/>
            <person name="Sykes S."/>
            <person name="Thomson T."/>
            <person name="Walk T."/>
            <person name="White J."/>
            <person name="Yandava C."/>
            <person name="Burger G."/>
            <person name="Gray M.W."/>
            <person name="Holland P.W.H."/>
            <person name="King N."/>
            <person name="Lang F.B.F."/>
            <person name="Roger A.J."/>
            <person name="Ruiz-Trillo I."/>
            <person name="Lander E."/>
            <person name="Nusbaum C."/>
        </authorList>
    </citation>
    <scope>NUCLEOTIDE SEQUENCE [LARGE SCALE GENOMIC DNA]</scope>
    <source>
        <strain evidence="2 3">ATCC 50062</strain>
    </source>
</reference>
<accession>A0A0L0DGY5</accession>
<proteinExistence type="predicted"/>
<dbReference type="RefSeq" id="XP_013755974.1">
    <property type="nucleotide sequence ID" value="XM_013900520.1"/>
</dbReference>
<organism evidence="2 3">
    <name type="scientific">Thecamonas trahens ATCC 50062</name>
    <dbReference type="NCBI Taxonomy" id="461836"/>
    <lineage>
        <taxon>Eukaryota</taxon>
        <taxon>Apusozoa</taxon>
        <taxon>Apusomonadida</taxon>
        <taxon>Apusomonadidae</taxon>
        <taxon>Thecamonas</taxon>
    </lineage>
</organism>
<evidence type="ECO:0000256" key="1">
    <source>
        <dbReference type="SAM" id="Phobius"/>
    </source>
</evidence>
<feature type="transmembrane region" description="Helical" evidence="1">
    <location>
        <begin position="21"/>
        <end position="41"/>
    </location>
</feature>
<sequence length="854" mass="89638">MERARGGAQASAKGRPTSRRQVSRFVVAAVVAAVVVNVLVATSTEAVDPPKLTPLLASLVPGTAACMSRTTDEVRLVSSVLDVGTASCVVVLGLESPLTRRRGSTDWLVTPGSAALAIGRIIATVALELEISLVVLASGFNASSHEVPWSSPWSLGKTPGEVGMQDTFVLPIGSSTNATLAGGQVDDLVQQWLDAERASLDPHAPITAVGLVIRASVDGGNGNCLMGSCIVELTPGAGVLTAELVELCEAPPAISRGQWTLSPMAVPLSGVAGAQAWYHGALPLPDGDVDVYIDGTDGSAPPLLALARAGLMTMSDKNGGGWGVEFPLPPQFDAGLAKIIIITHNSSSGLGMRGSVVDVAVEYTEHDCVMPGRVYVNGACVLCPQGGLCPGGARIWPEPGFWARSEMHFPTLCHDTTVCNGAAQLAASGLVWMDGDGRRMTTLCGVEATGAYCSSCAPGYALVHTACQRSGPIWLVVLDVVAASACLLAMGGAAGAYLACIEPKTCSMRMALVLAVQQLVYTIHVGTAHLGAGSVPVGVVTLLRVSRIVLFDIDAFAPESSVGRTSWLARSLVPLGCGLMFVVAAVCVFCVRQRWTSRQLVPLPPVQPEDVFSDMSLSWTTSASELGPSTEVSSQDTLYRMVTCLRSSRKLMLALNLAGVLLFPITALMFRALHCVDDHSGVSRLLLEQSQVCYRGAHLWVALMAWVVLAVYVGGFVLGVTIIACVVRKRTAKTITWRYVLRMILVAVCAVVGEFVHSHPLRLLSLTVVGCTHAVADAQFTIPATVVAVVMALVSMAYIIPEGSPYVFLASLAVVVTLCIVARFAVPSLLQLRSPSRIEPAELPTIAVEKSRHA</sequence>